<dbReference type="CDD" id="cd00155">
    <property type="entry name" value="RasGEF"/>
    <property type="match status" value="1"/>
</dbReference>
<dbReference type="GO" id="GO:0005886">
    <property type="term" value="C:plasma membrane"/>
    <property type="evidence" value="ECO:0007669"/>
    <property type="project" value="TreeGrafter"/>
</dbReference>
<evidence type="ECO:0000256" key="9">
    <source>
        <dbReference type="ARBA" id="ARBA00022753"/>
    </source>
</evidence>
<evidence type="ECO:0000256" key="1">
    <source>
        <dbReference type="ARBA" id="ARBA00002654"/>
    </source>
</evidence>
<evidence type="ECO:0000256" key="3">
    <source>
        <dbReference type="ARBA" id="ARBA00009666"/>
    </source>
</evidence>
<dbReference type="PANTHER" id="PTHR23113:SF368">
    <property type="entry name" value="CELL DIVISION CONTROL PROTEIN 25"/>
    <property type="match status" value="1"/>
</dbReference>
<evidence type="ECO:0000256" key="11">
    <source>
        <dbReference type="PROSITE-ProRule" id="PRU00192"/>
    </source>
</evidence>
<dbReference type="PROSITE" id="PS50002">
    <property type="entry name" value="SH3"/>
    <property type="match status" value="1"/>
</dbReference>
<evidence type="ECO:0000256" key="5">
    <source>
        <dbReference type="ARBA" id="ARBA00017923"/>
    </source>
</evidence>
<dbReference type="InterPro" id="IPR008937">
    <property type="entry name" value="Ras-like_GEF"/>
</dbReference>
<comment type="function">
    <text evidence="1">Component of the ESCRT-0 complex which is the sorting receptor for ubiquitinated cargo proteins at the multivesicular body (MVB).</text>
</comment>
<dbReference type="PROSITE" id="PS50009">
    <property type="entry name" value="RASGEF_CAT"/>
    <property type="match status" value="1"/>
</dbReference>
<proteinExistence type="inferred from homology"/>
<feature type="domain" description="N-terminal Ras-GEF" evidence="15">
    <location>
        <begin position="207"/>
        <end position="340"/>
    </location>
</feature>
<dbReference type="SMART" id="SM00229">
    <property type="entry name" value="RasGEFN"/>
    <property type="match status" value="1"/>
</dbReference>
<evidence type="ECO:0000256" key="4">
    <source>
        <dbReference type="ARBA" id="ARBA00011446"/>
    </source>
</evidence>
<dbReference type="SMART" id="SM00147">
    <property type="entry name" value="RasGEF"/>
    <property type="match status" value="1"/>
</dbReference>
<keyword evidence="9" id="KW-0967">Endosome</keyword>
<dbReference type="AlphaFoldDB" id="A0A9P9DDR2"/>
<keyword evidence="17" id="KW-1185">Reference proteome</keyword>
<evidence type="ECO:0000256" key="2">
    <source>
        <dbReference type="ARBA" id="ARBA00004125"/>
    </source>
</evidence>
<evidence type="ECO:0000256" key="10">
    <source>
        <dbReference type="PROSITE-ProRule" id="PRU00168"/>
    </source>
</evidence>
<evidence type="ECO:0000259" key="13">
    <source>
        <dbReference type="PROSITE" id="PS50002"/>
    </source>
</evidence>
<evidence type="ECO:0000259" key="15">
    <source>
        <dbReference type="PROSITE" id="PS50212"/>
    </source>
</evidence>
<dbReference type="InterPro" id="IPR036964">
    <property type="entry name" value="RASGEF_cat_dom_sf"/>
</dbReference>
<keyword evidence="7 11" id="KW-0728">SH3 domain</keyword>
<feature type="domain" description="SH3" evidence="13">
    <location>
        <begin position="10"/>
        <end position="69"/>
    </location>
</feature>
<keyword evidence="8 10" id="KW-0344">Guanine-nucleotide releasing factor</keyword>
<evidence type="ECO:0000256" key="7">
    <source>
        <dbReference type="ARBA" id="ARBA00022443"/>
    </source>
</evidence>
<protein>
    <recommendedName>
        <fullName evidence="5">Class E vacuolar protein-sorting machinery protein HSE1</fullName>
    </recommendedName>
    <alternativeName>
        <fullName evidence="6">Class E vacuolar protein-sorting machinery protein hse1</fullName>
    </alternativeName>
</protein>
<name>A0A9P9DDR2_9HYPO</name>
<reference evidence="16" key="1">
    <citation type="journal article" date="2021" name="Nat. Commun.">
        <title>Genetic determinants of endophytism in the Arabidopsis root mycobiome.</title>
        <authorList>
            <person name="Mesny F."/>
            <person name="Miyauchi S."/>
            <person name="Thiergart T."/>
            <person name="Pickel B."/>
            <person name="Atanasova L."/>
            <person name="Karlsson M."/>
            <person name="Huettel B."/>
            <person name="Barry K.W."/>
            <person name="Haridas S."/>
            <person name="Chen C."/>
            <person name="Bauer D."/>
            <person name="Andreopoulos W."/>
            <person name="Pangilinan J."/>
            <person name="LaButti K."/>
            <person name="Riley R."/>
            <person name="Lipzen A."/>
            <person name="Clum A."/>
            <person name="Drula E."/>
            <person name="Henrissat B."/>
            <person name="Kohler A."/>
            <person name="Grigoriev I.V."/>
            <person name="Martin F.M."/>
            <person name="Hacquard S."/>
        </authorList>
    </citation>
    <scope>NUCLEOTIDE SEQUENCE</scope>
    <source>
        <strain evidence="16">MPI-CAGE-AT-0147</strain>
    </source>
</reference>
<dbReference type="PANTHER" id="PTHR23113">
    <property type="entry name" value="GUANINE NUCLEOTIDE EXCHANGE FACTOR"/>
    <property type="match status" value="1"/>
</dbReference>
<dbReference type="InterPro" id="IPR001895">
    <property type="entry name" value="RASGEF_cat_dom"/>
</dbReference>
<dbReference type="CDD" id="cd06224">
    <property type="entry name" value="REM"/>
    <property type="match status" value="1"/>
</dbReference>
<comment type="similarity">
    <text evidence="3">Belongs to the STAM family.</text>
</comment>
<dbReference type="Gene3D" id="1.20.870.10">
    <property type="entry name" value="Son of sevenless (SoS) protein Chain: S domain 1"/>
    <property type="match status" value="1"/>
</dbReference>
<dbReference type="InterPro" id="IPR019804">
    <property type="entry name" value="Ras_G-nucl-exch_fac_CS"/>
</dbReference>
<dbReference type="Gene3D" id="2.30.30.40">
    <property type="entry name" value="SH3 Domains"/>
    <property type="match status" value="1"/>
</dbReference>
<evidence type="ECO:0000313" key="17">
    <source>
        <dbReference type="Proteomes" id="UP000738349"/>
    </source>
</evidence>
<evidence type="ECO:0000313" key="16">
    <source>
        <dbReference type="EMBL" id="KAH7117520.1"/>
    </source>
</evidence>
<comment type="caution">
    <text evidence="16">The sequence shown here is derived from an EMBL/GenBank/DDBJ whole genome shotgun (WGS) entry which is preliminary data.</text>
</comment>
<evidence type="ECO:0000259" key="14">
    <source>
        <dbReference type="PROSITE" id="PS50009"/>
    </source>
</evidence>
<accession>A0A9P9DDR2</accession>
<evidence type="ECO:0000256" key="6">
    <source>
        <dbReference type="ARBA" id="ARBA00018978"/>
    </source>
</evidence>
<dbReference type="EMBL" id="JAGMUV010000028">
    <property type="protein sequence ID" value="KAH7117520.1"/>
    <property type="molecule type" value="Genomic_DNA"/>
</dbReference>
<dbReference type="Gene3D" id="1.10.840.10">
    <property type="entry name" value="Ras guanine-nucleotide exchange factors catalytic domain"/>
    <property type="match status" value="1"/>
</dbReference>
<feature type="compositionally biased region" description="Basic and acidic residues" evidence="12">
    <location>
        <begin position="127"/>
        <end position="137"/>
    </location>
</feature>
<dbReference type="GO" id="GO:0010008">
    <property type="term" value="C:endosome membrane"/>
    <property type="evidence" value="ECO:0007669"/>
    <property type="project" value="UniProtKB-SubCell"/>
</dbReference>
<dbReference type="OrthoDB" id="546434at2759"/>
<evidence type="ECO:0000256" key="12">
    <source>
        <dbReference type="SAM" id="MobiDB-lite"/>
    </source>
</evidence>
<dbReference type="Proteomes" id="UP000738349">
    <property type="component" value="Unassembled WGS sequence"/>
</dbReference>
<dbReference type="SUPFAM" id="SSF48366">
    <property type="entry name" value="Ras GEF"/>
    <property type="match status" value="1"/>
</dbReference>
<dbReference type="PROSITE" id="PS50212">
    <property type="entry name" value="RASGEF_NTER"/>
    <property type="match status" value="1"/>
</dbReference>
<dbReference type="SMART" id="SM00326">
    <property type="entry name" value="SH3"/>
    <property type="match status" value="1"/>
</dbReference>
<feature type="domain" description="Ras-GEF" evidence="14">
    <location>
        <begin position="376"/>
        <end position="622"/>
    </location>
</feature>
<dbReference type="Pfam" id="PF00618">
    <property type="entry name" value="RasGEF_N"/>
    <property type="match status" value="1"/>
</dbReference>
<dbReference type="Pfam" id="PF00018">
    <property type="entry name" value="SH3_1"/>
    <property type="match status" value="1"/>
</dbReference>
<organism evidence="16 17">
    <name type="scientific">Dactylonectria macrodidyma</name>
    <dbReference type="NCBI Taxonomy" id="307937"/>
    <lineage>
        <taxon>Eukaryota</taxon>
        <taxon>Fungi</taxon>
        <taxon>Dikarya</taxon>
        <taxon>Ascomycota</taxon>
        <taxon>Pezizomycotina</taxon>
        <taxon>Sordariomycetes</taxon>
        <taxon>Hypocreomycetidae</taxon>
        <taxon>Hypocreales</taxon>
        <taxon>Nectriaceae</taxon>
        <taxon>Dactylonectria</taxon>
    </lineage>
</organism>
<dbReference type="CDD" id="cd11883">
    <property type="entry name" value="SH3_Sdc25"/>
    <property type="match status" value="1"/>
</dbReference>
<sequence length="639" mass="72168">MNSIASTAAMGAMYVRALYDYEADDRASLSFHEGDVIQVITQLESGWWDGVIHGVRGWFPNNYCQIITSPDDLPDAVHNGALDNAEEAEIYDHNYDQDDDSEKNGPAGVPREDSFTRTPLQRGETMPYERPHQRTESRTASVRPPLVTSQLLSEGEPPTGNLRKGDYSKVKKILGEGPSPQAPATEDTPEFLLPDYENEVSWDARTSPPTIRGGSLLALVEQLTHHDKLDSNFNNTFLLTYRSFTSARELFELLVKRFGIQPPGGLTQADYEAWRDRKQKLIQFQVVNILKSWFGNLWMEEDNKESKQLIRDVYTFARDTVKSTETPGSAPLMAILDQRLGGKEAGCRRMIRTADQDMPTPIMPNNIKKLKLLDIDVVEFARQLTIVEFRLYGKIKASECLNKKWQKKVAEGEPDPAPNVKALILHSNQMKNWVVEVILAQMDVKKRVVVIQYFVSVADASAYLAIQSRCRGLNNFSTLISILSALDTAPIARLKRTWDQVPQHTHTTLESVRRLMASTKGFGEYLMALHAANPPCIPFFGIYLSDLTFIEEGIPSIIKKTNLINFAKRAKMAEVIRDIQQDQNVEYSLQPVPELQDYILNNMQAAVNVHEMYDKSLQVEPRDGEDEMIVRGLAESGFL</sequence>
<dbReference type="InterPro" id="IPR000651">
    <property type="entry name" value="Ras-like_Gua-exchang_fac_N"/>
</dbReference>
<dbReference type="GO" id="GO:0005085">
    <property type="term" value="F:guanyl-nucleotide exchange factor activity"/>
    <property type="evidence" value="ECO:0007669"/>
    <property type="project" value="UniProtKB-KW"/>
</dbReference>
<dbReference type="GO" id="GO:0007265">
    <property type="term" value="P:Ras protein signal transduction"/>
    <property type="evidence" value="ECO:0007669"/>
    <property type="project" value="TreeGrafter"/>
</dbReference>
<dbReference type="PRINTS" id="PR00452">
    <property type="entry name" value="SH3DOMAIN"/>
</dbReference>
<gene>
    <name evidence="16" type="ORF">EDB81DRAFT_862062</name>
</gene>
<dbReference type="FunFam" id="2.30.30.40:FF:000072">
    <property type="entry name" value="Unconventional Myosin IB"/>
    <property type="match status" value="1"/>
</dbReference>
<comment type="subunit">
    <text evidence="4">Component of the ESCRT-0 complex composed of HSE1 and VPS27.</text>
</comment>
<dbReference type="InterPro" id="IPR001452">
    <property type="entry name" value="SH3_domain"/>
</dbReference>
<dbReference type="PROSITE" id="PS00720">
    <property type="entry name" value="RASGEF"/>
    <property type="match status" value="1"/>
</dbReference>
<evidence type="ECO:0000256" key="8">
    <source>
        <dbReference type="ARBA" id="ARBA00022658"/>
    </source>
</evidence>
<feature type="region of interest" description="Disordered" evidence="12">
    <location>
        <begin position="95"/>
        <end position="165"/>
    </location>
</feature>
<dbReference type="InterPro" id="IPR036028">
    <property type="entry name" value="SH3-like_dom_sf"/>
</dbReference>
<dbReference type="InterPro" id="IPR023578">
    <property type="entry name" value="Ras_GEF_dom_sf"/>
</dbReference>
<comment type="subcellular location">
    <subcellularLocation>
        <location evidence="2">Endosome membrane</location>
        <topology evidence="2">Peripheral membrane protein</topology>
        <orientation evidence="2">Cytoplasmic side</orientation>
    </subcellularLocation>
</comment>
<dbReference type="Pfam" id="PF00617">
    <property type="entry name" value="RasGEF"/>
    <property type="match status" value="1"/>
</dbReference>
<dbReference type="SUPFAM" id="SSF50044">
    <property type="entry name" value="SH3-domain"/>
    <property type="match status" value="1"/>
</dbReference>